<evidence type="ECO:0000313" key="5">
    <source>
        <dbReference type="Proteomes" id="UP000028549"/>
    </source>
</evidence>
<protein>
    <submittedName>
        <fullName evidence="4">Phosphinothricin acetyltransferase</fullName>
    </submittedName>
</protein>
<dbReference type="STRING" id="246786.GS18_0214230"/>
<proteinExistence type="predicted"/>
<dbReference type="InterPro" id="IPR000182">
    <property type="entry name" value="GNAT_dom"/>
</dbReference>
<dbReference type="Gene3D" id="3.40.630.30">
    <property type="match status" value="1"/>
</dbReference>
<evidence type="ECO:0000313" key="4">
    <source>
        <dbReference type="EMBL" id="KEZ52220.1"/>
    </source>
</evidence>
<evidence type="ECO:0000256" key="1">
    <source>
        <dbReference type="ARBA" id="ARBA00022679"/>
    </source>
</evidence>
<name>A0A084GY08_METID</name>
<keyword evidence="2" id="KW-0012">Acyltransferase</keyword>
<dbReference type="InterPro" id="IPR016181">
    <property type="entry name" value="Acyl_CoA_acyltransferase"/>
</dbReference>
<keyword evidence="5" id="KW-1185">Reference proteome</keyword>
<dbReference type="PANTHER" id="PTHR43072:SF23">
    <property type="entry name" value="UPF0039 PROTEIN C11D3.02C"/>
    <property type="match status" value="1"/>
</dbReference>
<keyword evidence="1" id="KW-0808">Transferase</keyword>
<dbReference type="PROSITE" id="PS51186">
    <property type="entry name" value="GNAT"/>
    <property type="match status" value="1"/>
</dbReference>
<dbReference type="PANTHER" id="PTHR43072">
    <property type="entry name" value="N-ACETYLTRANSFERASE"/>
    <property type="match status" value="1"/>
</dbReference>
<reference evidence="4 5" key="1">
    <citation type="journal article" date="2005" name="Int. J. Syst. Evol. Microbiol.">
        <title>Bacillus cibi sp. nov., isolated from jeotgal, a traditional Korean fermented seafood.</title>
        <authorList>
            <person name="Yoon J.H."/>
            <person name="Lee C.H."/>
            <person name="Oh T.K."/>
        </authorList>
    </citation>
    <scope>NUCLEOTIDE SEQUENCE [LARGE SCALE GENOMIC DNA]</scope>
    <source>
        <strain evidence="4 5">DSM 16189</strain>
    </source>
</reference>
<sequence>MSFPIRKAVRSDLPAIVEIYNSTIESRAVTADLTPVTVADREAWFNNHTDMRPIWVMTDEDKVVAWLSFESFHGRAAYQYTAEVSIYIDQNVRGKGIGTTFLQAALDACPQLGIKTLLGLVFGHNEASLRLFKRFGFEQWANMPRVAELDGVERDLVIVGKRVVQ</sequence>
<dbReference type="RefSeq" id="WP_029567053.1">
    <property type="nucleotide sequence ID" value="NZ_JNVC02000005.1"/>
</dbReference>
<organism evidence="4 5">
    <name type="scientific">Metabacillus indicus</name>
    <name type="common">Bacillus indicus</name>
    <dbReference type="NCBI Taxonomy" id="246786"/>
    <lineage>
        <taxon>Bacteria</taxon>
        <taxon>Bacillati</taxon>
        <taxon>Bacillota</taxon>
        <taxon>Bacilli</taxon>
        <taxon>Bacillales</taxon>
        <taxon>Bacillaceae</taxon>
        <taxon>Metabacillus</taxon>
    </lineage>
</organism>
<dbReference type="Pfam" id="PF00583">
    <property type="entry name" value="Acetyltransf_1"/>
    <property type="match status" value="1"/>
</dbReference>
<feature type="domain" description="N-acetyltransferase" evidence="3">
    <location>
        <begin position="3"/>
        <end position="155"/>
    </location>
</feature>
<accession>A0A084GY08</accession>
<dbReference type="EMBL" id="JNVC02000005">
    <property type="protein sequence ID" value="KEZ52220.1"/>
    <property type="molecule type" value="Genomic_DNA"/>
</dbReference>
<dbReference type="Proteomes" id="UP000028549">
    <property type="component" value="Unassembled WGS sequence"/>
</dbReference>
<comment type="caution">
    <text evidence="4">The sequence shown here is derived from an EMBL/GenBank/DDBJ whole genome shotgun (WGS) entry which is preliminary data.</text>
</comment>
<dbReference type="SUPFAM" id="SSF55729">
    <property type="entry name" value="Acyl-CoA N-acyltransferases (Nat)"/>
    <property type="match status" value="1"/>
</dbReference>
<dbReference type="OrthoDB" id="9798006at2"/>
<gene>
    <name evidence="4" type="ORF">GS18_0214230</name>
</gene>
<dbReference type="CDD" id="cd04301">
    <property type="entry name" value="NAT_SF"/>
    <property type="match status" value="1"/>
</dbReference>
<dbReference type="GO" id="GO:0016747">
    <property type="term" value="F:acyltransferase activity, transferring groups other than amino-acyl groups"/>
    <property type="evidence" value="ECO:0007669"/>
    <property type="project" value="InterPro"/>
</dbReference>
<evidence type="ECO:0000256" key="2">
    <source>
        <dbReference type="ARBA" id="ARBA00023315"/>
    </source>
</evidence>
<dbReference type="AlphaFoldDB" id="A0A084GY08"/>
<evidence type="ECO:0000259" key="3">
    <source>
        <dbReference type="PROSITE" id="PS51186"/>
    </source>
</evidence>